<proteinExistence type="predicted"/>
<dbReference type="EMBL" id="JACSPR010000003">
    <property type="protein sequence ID" value="MBD8029643.1"/>
    <property type="molecule type" value="Genomic_DNA"/>
</dbReference>
<name>A0A8I0LF93_9CORY</name>
<dbReference type="Proteomes" id="UP000650224">
    <property type="component" value="Unassembled WGS sequence"/>
</dbReference>
<reference evidence="1 2" key="1">
    <citation type="submission" date="2020-08" db="EMBL/GenBank/DDBJ databases">
        <title>A Genomic Blueprint of the Chicken Gut Microbiome.</title>
        <authorList>
            <person name="Gilroy R."/>
            <person name="Ravi A."/>
            <person name="Getino M."/>
            <person name="Pursley I."/>
            <person name="Horton D.L."/>
            <person name="Alikhan N.-F."/>
            <person name="Baker D."/>
            <person name="Gharbi K."/>
            <person name="Hall N."/>
            <person name="Watson M."/>
            <person name="Adriaenssens E.M."/>
            <person name="Foster-Nyarko E."/>
            <person name="Jarju S."/>
            <person name="Secka A."/>
            <person name="Antonio M."/>
            <person name="Oren A."/>
            <person name="Chaudhuri R."/>
            <person name="La Ragione R.M."/>
            <person name="Hildebrand F."/>
            <person name="Pallen M.J."/>
        </authorList>
    </citation>
    <scope>NUCLEOTIDE SEQUENCE [LARGE SCALE GENOMIC DNA]</scope>
    <source>
        <strain evidence="1 2">Sa1YVA5</strain>
    </source>
</reference>
<accession>A0A8I0LF93</accession>
<sequence length="62" mass="6868">MQLRDDIVVARKSDATVIANLPRNIEDFAARENRGVVGQLKSWWRDVTSANQPGLYPSAQAA</sequence>
<evidence type="ECO:0000313" key="1">
    <source>
        <dbReference type="EMBL" id="MBD8029643.1"/>
    </source>
</evidence>
<dbReference type="AlphaFoldDB" id="A0A8I0LF93"/>
<organism evidence="1 2">
    <name type="scientific">Corynebacterium gallinarum</name>
    <dbReference type="NCBI Taxonomy" id="2762214"/>
    <lineage>
        <taxon>Bacteria</taxon>
        <taxon>Bacillati</taxon>
        <taxon>Actinomycetota</taxon>
        <taxon>Actinomycetes</taxon>
        <taxon>Mycobacteriales</taxon>
        <taxon>Corynebacteriaceae</taxon>
        <taxon>Corynebacterium</taxon>
    </lineage>
</organism>
<gene>
    <name evidence="1" type="ORF">H9627_04760</name>
</gene>
<protein>
    <submittedName>
        <fullName evidence="1">Uncharacterized protein</fullName>
    </submittedName>
</protein>
<keyword evidence="2" id="KW-1185">Reference proteome</keyword>
<evidence type="ECO:0000313" key="2">
    <source>
        <dbReference type="Proteomes" id="UP000650224"/>
    </source>
</evidence>
<comment type="caution">
    <text evidence="1">The sequence shown here is derived from an EMBL/GenBank/DDBJ whole genome shotgun (WGS) entry which is preliminary data.</text>
</comment>